<dbReference type="Proteomes" id="UP000054596">
    <property type="component" value="Unassembled WGS sequence"/>
</dbReference>
<dbReference type="AlphaFoldDB" id="A0A158AX07"/>
<dbReference type="EMBL" id="FCOJ02000020">
    <property type="protein sequence ID" value="SAK62394.1"/>
    <property type="molecule type" value="Genomic_DNA"/>
</dbReference>
<dbReference type="OrthoDB" id="9134850at2"/>
<protein>
    <submittedName>
        <fullName evidence="2">Uncharacterized protein</fullName>
    </submittedName>
</protein>
<dbReference type="STRING" id="1777143.AWB82_03156"/>
<comment type="caution">
    <text evidence="2">The sequence shown here is derived from an EMBL/GenBank/DDBJ whole genome shotgun (WGS) entry which is preliminary data.</text>
</comment>
<reference evidence="2" key="1">
    <citation type="submission" date="2016-01" db="EMBL/GenBank/DDBJ databases">
        <authorList>
            <person name="Peeters C."/>
        </authorList>
    </citation>
    <scope>NUCLEOTIDE SEQUENCE [LARGE SCALE GENOMIC DNA]</scope>
    <source>
        <strain evidence="2">LMG 29325</strain>
    </source>
</reference>
<accession>A0A158AX07</accession>
<gene>
    <name evidence="2" type="ORF">AWB82_03156</name>
</gene>
<evidence type="ECO:0000313" key="3">
    <source>
        <dbReference type="Proteomes" id="UP000054596"/>
    </source>
</evidence>
<organism evidence="2 3">
    <name type="scientific">Caballeronia glebae</name>
    <dbReference type="NCBI Taxonomy" id="1777143"/>
    <lineage>
        <taxon>Bacteria</taxon>
        <taxon>Pseudomonadati</taxon>
        <taxon>Pseudomonadota</taxon>
        <taxon>Betaproteobacteria</taxon>
        <taxon>Burkholderiales</taxon>
        <taxon>Burkholderiaceae</taxon>
        <taxon>Caballeronia</taxon>
    </lineage>
</organism>
<feature type="compositionally biased region" description="Basic and acidic residues" evidence="1">
    <location>
        <begin position="32"/>
        <end position="48"/>
    </location>
</feature>
<name>A0A158AX07_9BURK</name>
<evidence type="ECO:0000256" key="1">
    <source>
        <dbReference type="SAM" id="MobiDB-lite"/>
    </source>
</evidence>
<proteinExistence type="predicted"/>
<keyword evidence="3" id="KW-1185">Reference proteome</keyword>
<feature type="region of interest" description="Disordered" evidence="1">
    <location>
        <begin position="1"/>
        <end position="68"/>
    </location>
</feature>
<evidence type="ECO:0000313" key="2">
    <source>
        <dbReference type="EMBL" id="SAK62394.1"/>
    </source>
</evidence>
<sequence length="68" mass="7478">MAPDKPVPHATADDMDEPVGRDDSAPASSQDTKQRQLDERDKRTHEASENELPSSQDKNPVPPDSNKP</sequence>
<dbReference type="RefSeq" id="WP_086968674.1">
    <property type="nucleotide sequence ID" value="NZ_FCOJ02000020.1"/>
</dbReference>